<organism evidence="1 2">
    <name type="scientific">Malus baccata</name>
    <name type="common">Siberian crab apple</name>
    <name type="synonym">Pyrus baccata</name>
    <dbReference type="NCBI Taxonomy" id="106549"/>
    <lineage>
        <taxon>Eukaryota</taxon>
        <taxon>Viridiplantae</taxon>
        <taxon>Streptophyta</taxon>
        <taxon>Embryophyta</taxon>
        <taxon>Tracheophyta</taxon>
        <taxon>Spermatophyta</taxon>
        <taxon>Magnoliopsida</taxon>
        <taxon>eudicotyledons</taxon>
        <taxon>Gunneridae</taxon>
        <taxon>Pentapetalae</taxon>
        <taxon>rosids</taxon>
        <taxon>fabids</taxon>
        <taxon>Rosales</taxon>
        <taxon>Rosaceae</taxon>
        <taxon>Amygdaloideae</taxon>
        <taxon>Maleae</taxon>
        <taxon>Malus</taxon>
    </lineage>
</organism>
<protein>
    <submittedName>
        <fullName evidence="1">Uncharacterized protein</fullName>
    </submittedName>
</protein>
<keyword evidence="2" id="KW-1185">Reference proteome</keyword>
<comment type="caution">
    <text evidence="1">The sequence shown here is derived from an EMBL/GenBank/DDBJ whole genome shotgun (WGS) entry which is preliminary data.</text>
</comment>
<dbReference type="AlphaFoldDB" id="A0A540NA86"/>
<proteinExistence type="predicted"/>
<dbReference type="EMBL" id="VIEB01000078">
    <property type="protein sequence ID" value="TQE07956.1"/>
    <property type="molecule type" value="Genomic_DNA"/>
</dbReference>
<evidence type="ECO:0000313" key="2">
    <source>
        <dbReference type="Proteomes" id="UP000315295"/>
    </source>
</evidence>
<accession>A0A540NA86</accession>
<evidence type="ECO:0000313" key="1">
    <source>
        <dbReference type="EMBL" id="TQE07956.1"/>
    </source>
</evidence>
<dbReference type="Proteomes" id="UP000315295">
    <property type="component" value="Unassembled WGS sequence"/>
</dbReference>
<name>A0A540NA86_MALBA</name>
<reference evidence="1 2" key="1">
    <citation type="journal article" date="2019" name="G3 (Bethesda)">
        <title>Sequencing of a Wild Apple (Malus baccata) Genome Unravels the Differences Between Cultivated and Wild Apple Species Regarding Disease Resistance and Cold Tolerance.</title>
        <authorList>
            <person name="Chen X."/>
        </authorList>
    </citation>
    <scope>NUCLEOTIDE SEQUENCE [LARGE SCALE GENOMIC DNA]</scope>
    <source>
        <strain evidence="2">cv. Shandingzi</strain>
        <tissue evidence="1">Leaves</tissue>
    </source>
</reference>
<sequence>MVEMTPLSGAPQLSKLWKGVFAVAGIMTTLVTYDVLQEKIMRVLYDDEKVFQVLAFPRLLQPHHDVGVLQPHHDVDGLRQSFVGQKGDSGFCCSSLGFGFERDRKRWGMGVGWGRLEGRMEEGF</sequence>
<dbReference type="STRING" id="106549.A0A540NA86"/>
<gene>
    <name evidence="1" type="ORF">C1H46_006489</name>
</gene>